<keyword evidence="8" id="KW-1185">Reference proteome</keyword>
<evidence type="ECO:0000256" key="3">
    <source>
        <dbReference type="ARBA" id="ARBA00022692"/>
    </source>
</evidence>
<feature type="transmembrane region" description="Helical" evidence="6">
    <location>
        <begin position="589"/>
        <end position="607"/>
    </location>
</feature>
<dbReference type="AlphaFoldDB" id="A0A200R4L6"/>
<comment type="caution">
    <text evidence="7">The sequence shown here is derived from an EMBL/GenBank/DDBJ whole genome shotgun (WGS) entry which is preliminary data.</text>
</comment>
<accession>A0A200R4L6</accession>
<dbReference type="GO" id="GO:0016020">
    <property type="term" value="C:membrane"/>
    <property type="evidence" value="ECO:0007669"/>
    <property type="project" value="UniProtKB-SubCell"/>
</dbReference>
<evidence type="ECO:0000256" key="6">
    <source>
        <dbReference type="SAM" id="Phobius"/>
    </source>
</evidence>
<protein>
    <submittedName>
        <fullName evidence="7">Proton-dependent oligopeptide transporter family</fullName>
    </submittedName>
</protein>
<dbReference type="Proteomes" id="UP000195402">
    <property type="component" value="Unassembled WGS sequence"/>
</dbReference>
<dbReference type="GO" id="GO:0022857">
    <property type="term" value="F:transmembrane transporter activity"/>
    <property type="evidence" value="ECO:0007669"/>
    <property type="project" value="InterPro"/>
</dbReference>
<proteinExistence type="inferred from homology"/>
<feature type="transmembrane region" description="Helical" evidence="6">
    <location>
        <begin position="368"/>
        <end position="385"/>
    </location>
</feature>
<dbReference type="OrthoDB" id="975446at2759"/>
<dbReference type="Gene3D" id="1.20.1250.20">
    <property type="entry name" value="MFS general substrate transporter like domains"/>
    <property type="match status" value="1"/>
</dbReference>
<keyword evidence="3 6" id="KW-0812">Transmembrane</keyword>
<keyword evidence="5 6" id="KW-0472">Membrane</keyword>
<reference evidence="7 8" key="1">
    <citation type="journal article" date="2017" name="Mol. Plant">
        <title>The Genome of Medicinal Plant Macleaya cordata Provides New Insights into Benzylisoquinoline Alkaloids Metabolism.</title>
        <authorList>
            <person name="Liu X."/>
            <person name="Liu Y."/>
            <person name="Huang P."/>
            <person name="Ma Y."/>
            <person name="Qing Z."/>
            <person name="Tang Q."/>
            <person name="Cao H."/>
            <person name="Cheng P."/>
            <person name="Zheng Y."/>
            <person name="Yuan Z."/>
            <person name="Zhou Y."/>
            <person name="Liu J."/>
            <person name="Tang Z."/>
            <person name="Zhuo Y."/>
            <person name="Zhang Y."/>
            <person name="Yu L."/>
            <person name="Huang J."/>
            <person name="Yang P."/>
            <person name="Peng Q."/>
            <person name="Zhang J."/>
            <person name="Jiang W."/>
            <person name="Zhang Z."/>
            <person name="Lin K."/>
            <person name="Ro D.K."/>
            <person name="Chen X."/>
            <person name="Xiong X."/>
            <person name="Shang Y."/>
            <person name="Huang S."/>
            <person name="Zeng J."/>
        </authorList>
    </citation>
    <scope>NUCLEOTIDE SEQUENCE [LARGE SCALE GENOMIC DNA]</scope>
    <source>
        <strain evidence="8">cv. BLH2017</strain>
        <tissue evidence="7">Root</tissue>
    </source>
</reference>
<dbReference type="EMBL" id="MVGT01000437">
    <property type="protein sequence ID" value="OVA17638.1"/>
    <property type="molecule type" value="Genomic_DNA"/>
</dbReference>
<keyword evidence="4 6" id="KW-1133">Transmembrane helix</keyword>
<comment type="subcellular location">
    <subcellularLocation>
        <location evidence="1">Membrane</location>
        <topology evidence="1">Multi-pass membrane protein</topology>
    </subcellularLocation>
</comment>
<evidence type="ECO:0000256" key="2">
    <source>
        <dbReference type="ARBA" id="ARBA00005982"/>
    </source>
</evidence>
<dbReference type="OMA" id="RTQREIC"/>
<feature type="transmembrane region" description="Helical" evidence="6">
    <location>
        <begin position="500"/>
        <end position="521"/>
    </location>
</feature>
<dbReference type="PANTHER" id="PTHR11654">
    <property type="entry name" value="OLIGOPEPTIDE TRANSPORTER-RELATED"/>
    <property type="match status" value="1"/>
</dbReference>
<evidence type="ECO:0000256" key="1">
    <source>
        <dbReference type="ARBA" id="ARBA00004141"/>
    </source>
</evidence>
<sequence>MEDITENNEAVINRRKTSSFVRWHRYYFGVPKSCFFIEGVLVSNSIVEAAAMSILMTYLTDVREEKLTDAAATVNVLEGMSGLLSVAATFFKDSLGCYPIVLLSSILYSMILSSIRDVNGLGQASTKILKHSQIPKTDQLWDQSGRVGLVPNTIAPDLNLQVFGSCQKAQNCVVYKENKRTQREICLATLSRTKLCPLVSSEASCIQKIELPLLYMALIFLALGKAGSSSSCIEDFLEDQLKAQSDNDEKRDNVRKTISLARCRILGVIFGNVFLAIVDNWTIRFGISAFIIRFTLGLFSMGTPLYVINTTDQVSLGHISGYLRCFQDRAANRDSSSSSYNHQEDERNTERRLCTVRNSDQVKGMKTFLLRMVMISSTFLMYGIVKSIGSTFFLEQGNNMDRDLGGGHDDGINQTNDTQNAVPLTILLIVKNLSRLSFKYLVELFLSKRLRRMQQIYATLLRIGVGMLFSIICCSAAQLVEAKRLSVVKKHGLLDNPDLVVPMSVLWLLPQFISLGAMKGLAGDGLEVFFEHELPDSVKSYASAFTEALIGVGTLFSVILVAISGKASKLGGRPSWFADTINRSHLDQFYRTLTILCLLNLFLYAYISTSYTYKRLTKDQEQVSGNLVESRTEIEIEVI</sequence>
<evidence type="ECO:0000256" key="5">
    <source>
        <dbReference type="ARBA" id="ARBA00023136"/>
    </source>
</evidence>
<dbReference type="Pfam" id="PF00854">
    <property type="entry name" value="PTR2"/>
    <property type="match status" value="1"/>
</dbReference>
<organism evidence="7 8">
    <name type="scientific">Macleaya cordata</name>
    <name type="common">Five-seeded plume-poppy</name>
    <name type="synonym">Bocconia cordata</name>
    <dbReference type="NCBI Taxonomy" id="56857"/>
    <lineage>
        <taxon>Eukaryota</taxon>
        <taxon>Viridiplantae</taxon>
        <taxon>Streptophyta</taxon>
        <taxon>Embryophyta</taxon>
        <taxon>Tracheophyta</taxon>
        <taxon>Spermatophyta</taxon>
        <taxon>Magnoliopsida</taxon>
        <taxon>Ranunculales</taxon>
        <taxon>Papaveraceae</taxon>
        <taxon>Papaveroideae</taxon>
        <taxon>Macleaya</taxon>
    </lineage>
</organism>
<dbReference type="InterPro" id="IPR036259">
    <property type="entry name" value="MFS_trans_sf"/>
</dbReference>
<dbReference type="InParanoid" id="A0A200R4L6"/>
<evidence type="ECO:0000313" key="8">
    <source>
        <dbReference type="Proteomes" id="UP000195402"/>
    </source>
</evidence>
<comment type="similarity">
    <text evidence="2">Belongs to the major facilitator superfamily. Proton-dependent oligopeptide transporter (POT/PTR) (TC 2.A.17) family.</text>
</comment>
<evidence type="ECO:0000256" key="4">
    <source>
        <dbReference type="ARBA" id="ARBA00022989"/>
    </source>
</evidence>
<evidence type="ECO:0000313" key="7">
    <source>
        <dbReference type="EMBL" id="OVA17638.1"/>
    </source>
</evidence>
<feature type="transmembrane region" description="Helical" evidence="6">
    <location>
        <begin position="260"/>
        <end position="278"/>
    </location>
</feature>
<gene>
    <name evidence="7" type="ORF">BVC80_1835g4</name>
</gene>
<feature type="transmembrane region" description="Helical" evidence="6">
    <location>
        <begin position="459"/>
        <end position="480"/>
    </location>
</feature>
<dbReference type="InterPro" id="IPR000109">
    <property type="entry name" value="POT_fam"/>
</dbReference>
<name>A0A200R4L6_MACCD</name>
<feature type="transmembrane region" description="Helical" evidence="6">
    <location>
        <begin position="541"/>
        <end position="563"/>
    </location>
</feature>